<keyword evidence="1" id="KW-1133">Transmembrane helix</keyword>
<reference evidence="2" key="1">
    <citation type="submission" date="2014-11" db="EMBL/GenBank/DDBJ databases">
        <authorList>
            <person name="Amaro Gonzalez C."/>
        </authorList>
    </citation>
    <scope>NUCLEOTIDE SEQUENCE</scope>
</reference>
<feature type="transmembrane region" description="Helical" evidence="1">
    <location>
        <begin position="12"/>
        <end position="30"/>
    </location>
</feature>
<evidence type="ECO:0000256" key="1">
    <source>
        <dbReference type="SAM" id="Phobius"/>
    </source>
</evidence>
<protein>
    <submittedName>
        <fullName evidence="2">Uncharacterized protein</fullName>
    </submittedName>
</protein>
<keyword evidence="1" id="KW-0812">Transmembrane</keyword>
<reference evidence="2" key="2">
    <citation type="journal article" date="2015" name="Fish Shellfish Immunol.">
        <title>Early steps in the European eel (Anguilla anguilla)-Vibrio vulnificus interaction in the gills: Role of the RtxA13 toxin.</title>
        <authorList>
            <person name="Callol A."/>
            <person name="Pajuelo D."/>
            <person name="Ebbesson L."/>
            <person name="Teles M."/>
            <person name="MacKenzie S."/>
            <person name="Amaro C."/>
        </authorList>
    </citation>
    <scope>NUCLEOTIDE SEQUENCE</scope>
</reference>
<name>A0A0E9RBS4_ANGAN</name>
<dbReference type="EMBL" id="GBXM01082647">
    <property type="protein sequence ID" value="JAH25930.1"/>
    <property type="molecule type" value="Transcribed_RNA"/>
</dbReference>
<accession>A0A0E9RBS4</accession>
<dbReference type="AlphaFoldDB" id="A0A0E9RBS4"/>
<organism evidence="2">
    <name type="scientific">Anguilla anguilla</name>
    <name type="common">European freshwater eel</name>
    <name type="synonym">Muraena anguilla</name>
    <dbReference type="NCBI Taxonomy" id="7936"/>
    <lineage>
        <taxon>Eukaryota</taxon>
        <taxon>Metazoa</taxon>
        <taxon>Chordata</taxon>
        <taxon>Craniata</taxon>
        <taxon>Vertebrata</taxon>
        <taxon>Euteleostomi</taxon>
        <taxon>Actinopterygii</taxon>
        <taxon>Neopterygii</taxon>
        <taxon>Teleostei</taxon>
        <taxon>Anguilliformes</taxon>
        <taxon>Anguillidae</taxon>
        <taxon>Anguilla</taxon>
    </lineage>
</organism>
<sequence length="32" mass="3908">MRGWRAENKGKTCLRFTLPPPSFIVLWHVFYR</sequence>
<evidence type="ECO:0000313" key="2">
    <source>
        <dbReference type="EMBL" id="JAH25930.1"/>
    </source>
</evidence>
<keyword evidence="1" id="KW-0472">Membrane</keyword>
<proteinExistence type="predicted"/>